<dbReference type="GO" id="GO:0031177">
    <property type="term" value="F:phosphopantetheine binding"/>
    <property type="evidence" value="ECO:0007669"/>
    <property type="project" value="InterPro"/>
</dbReference>
<evidence type="ECO:0000259" key="12">
    <source>
        <dbReference type="PROSITE" id="PS52004"/>
    </source>
</evidence>
<dbReference type="InterPro" id="IPR009081">
    <property type="entry name" value="PP-bd_ACP"/>
</dbReference>
<dbReference type="SMART" id="SM01294">
    <property type="entry name" value="PKS_PP_betabranch"/>
    <property type="match status" value="1"/>
</dbReference>
<comment type="pathway">
    <text evidence="2">Antibiotic biosynthesis.</text>
</comment>
<dbReference type="Gene3D" id="3.40.50.720">
    <property type="entry name" value="NAD(P)-binding Rossmann-like Domain"/>
    <property type="match status" value="1"/>
</dbReference>
<dbReference type="InterPro" id="IPR036291">
    <property type="entry name" value="NAD(P)-bd_dom_sf"/>
</dbReference>
<evidence type="ECO:0000256" key="10">
    <source>
        <dbReference type="SAM" id="MobiDB-lite"/>
    </source>
</evidence>
<dbReference type="SMART" id="SM00825">
    <property type="entry name" value="PKS_KS"/>
    <property type="match status" value="2"/>
</dbReference>
<keyword evidence="4" id="KW-0963">Cytoplasm</keyword>
<feature type="region of interest" description="C-terminal hotdog fold" evidence="9">
    <location>
        <begin position="123"/>
        <end position="278"/>
    </location>
</feature>
<comment type="function">
    <text evidence="8">Involved in production of the polyketide antibiotic thailandamide.</text>
</comment>
<evidence type="ECO:0000256" key="2">
    <source>
        <dbReference type="ARBA" id="ARBA00004792"/>
    </source>
</evidence>
<dbReference type="SUPFAM" id="SSF47336">
    <property type="entry name" value="ACP-like"/>
    <property type="match status" value="2"/>
</dbReference>
<evidence type="ECO:0000256" key="3">
    <source>
        <dbReference type="ARBA" id="ARBA00022450"/>
    </source>
</evidence>
<dbReference type="InterPro" id="IPR050091">
    <property type="entry name" value="PKS_NRPS_Biosynth_Enz"/>
</dbReference>
<dbReference type="GO" id="GO:0071770">
    <property type="term" value="P:DIM/DIP cell wall layer assembly"/>
    <property type="evidence" value="ECO:0007669"/>
    <property type="project" value="TreeGrafter"/>
</dbReference>
<dbReference type="SMART" id="SM00826">
    <property type="entry name" value="PKS_DH"/>
    <property type="match status" value="1"/>
</dbReference>
<feature type="active site" description="Proton acceptor; for dehydratase activity" evidence="9">
    <location>
        <position position="19"/>
    </location>
</feature>
<dbReference type="Gene3D" id="1.10.1200.10">
    <property type="entry name" value="ACP-like"/>
    <property type="match status" value="2"/>
</dbReference>
<keyword evidence="6" id="KW-0808">Transferase</keyword>
<dbReference type="PROSITE" id="PS00012">
    <property type="entry name" value="PHOSPHOPANTETHEINE"/>
    <property type="match status" value="1"/>
</dbReference>
<feature type="domain" description="PKS/mFAS DH" evidence="13">
    <location>
        <begin position="402"/>
        <end position="684"/>
    </location>
</feature>
<dbReference type="PROSITE" id="PS50075">
    <property type="entry name" value="CARRIER"/>
    <property type="match status" value="2"/>
</dbReference>
<dbReference type="Pfam" id="PF21089">
    <property type="entry name" value="PKS_DH_N"/>
    <property type="match status" value="2"/>
</dbReference>
<dbReference type="Pfam" id="PF02801">
    <property type="entry name" value="Ketoacyl-synt_C"/>
    <property type="match status" value="2"/>
</dbReference>
<keyword evidence="3" id="KW-0596">Phosphopantetheine</keyword>
<evidence type="ECO:0000259" key="13">
    <source>
        <dbReference type="PROSITE" id="PS52019"/>
    </source>
</evidence>
<evidence type="ECO:0000313" key="14">
    <source>
        <dbReference type="EMBL" id="QIE07366.1"/>
    </source>
</evidence>
<dbReference type="PANTHER" id="PTHR43775:SF37">
    <property type="entry name" value="SI:DKEY-61P9.11"/>
    <property type="match status" value="1"/>
</dbReference>
<feature type="domain" description="Carrier" evidence="11">
    <location>
        <begin position="318"/>
        <end position="392"/>
    </location>
</feature>
<dbReference type="PROSITE" id="PS52004">
    <property type="entry name" value="KS3_2"/>
    <property type="match status" value="2"/>
</dbReference>
<dbReference type="InterPro" id="IPR020807">
    <property type="entry name" value="PKS_DH"/>
</dbReference>
<feature type="region of interest" description="N-terminal hotdog fold" evidence="9">
    <location>
        <begin position="1"/>
        <end position="109"/>
    </location>
</feature>
<evidence type="ECO:0000256" key="4">
    <source>
        <dbReference type="ARBA" id="ARBA00022490"/>
    </source>
</evidence>
<dbReference type="FunFam" id="3.40.47.10:FF:000019">
    <property type="entry name" value="Polyketide synthase type I"/>
    <property type="match status" value="1"/>
</dbReference>
<dbReference type="SUPFAM" id="SSF51735">
    <property type="entry name" value="NAD(P)-binding Rossmann-fold domains"/>
    <property type="match status" value="2"/>
</dbReference>
<feature type="domain" description="Carrier" evidence="11">
    <location>
        <begin position="1831"/>
        <end position="1908"/>
    </location>
</feature>
<dbReference type="InterPro" id="IPR049552">
    <property type="entry name" value="PKS_DH_N"/>
</dbReference>
<dbReference type="GO" id="GO:0005886">
    <property type="term" value="C:plasma membrane"/>
    <property type="evidence" value="ECO:0007669"/>
    <property type="project" value="TreeGrafter"/>
</dbReference>
<dbReference type="GO" id="GO:0004315">
    <property type="term" value="F:3-oxoacyl-[acyl-carrier-protein] synthase activity"/>
    <property type="evidence" value="ECO:0007669"/>
    <property type="project" value="InterPro"/>
</dbReference>
<comment type="subcellular location">
    <subcellularLocation>
        <location evidence="1">Cytoplasm</location>
    </subcellularLocation>
</comment>
<dbReference type="Pfam" id="PF14765">
    <property type="entry name" value="PS-DH"/>
    <property type="match status" value="2"/>
</dbReference>
<dbReference type="InterPro" id="IPR006162">
    <property type="entry name" value="Ppantetheine_attach_site"/>
</dbReference>
<evidence type="ECO:0000259" key="11">
    <source>
        <dbReference type="PROSITE" id="PS50075"/>
    </source>
</evidence>
<dbReference type="Pfam" id="PF00550">
    <property type="entry name" value="PP-binding"/>
    <property type="match status" value="2"/>
</dbReference>
<dbReference type="InterPro" id="IPR042104">
    <property type="entry name" value="PKS_dehydratase_sf"/>
</dbReference>
<dbReference type="CDD" id="cd08953">
    <property type="entry name" value="KR_2_SDR_x"/>
    <property type="match status" value="1"/>
</dbReference>
<dbReference type="InterPro" id="IPR049900">
    <property type="entry name" value="PKS_mFAS_DH"/>
</dbReference>
<name>A0A6G6CWU4_9BURK</name>
<dbReference type="SMART" id="SM00823">
    <property type="entry name" value="PKS_PP"/>
    <property type="match status" value="2"/>
</dbReference>
<evidence type="ECO:0000256" key="7">
    <source>
        <dbReference type="ARBA" id="ARBA00022737"/>
    </source>
</evidence>
<dbReference type="InterPro" id="IPR049551">
    <property type="entry name" value="PKS_DH_C"/>
</dbReference>
<feature type="region of interest" description="N-terminal hotdog fold" evidence="9">
    <location>
        <begin position="402"/>
        <end position="528"/>
    </location>
</feature>
<dbReference type="Pfam" id="PF00109">
    <property type="entry name" value="ketoacyl-synt"/>
    <property type="match status" value="2"/>
</dbReference>
<dbReference type="PANTHER" id="PTHR43775">
    <property type="entry name" value="FATTY ACID SYNTHASE"/>
    <property type="match status" value="1"/>
</dbReference>
<dbReference type="InterPro" id="IPR014031">
    <property type="entry name" value="Ketoacyl_synth_C"/>
</dbReference>
<dbReference type="InterPro" id="IPR018201">
    <property type="entry name" value="Ketoacyl_synth_AS"/>
</dbReference>
<feature type="domain" description="Ketosynthase family 3 (KS3)" evidence="12">
    <location>
        <begin position="1993"/>
        <end position="2405"/>
    </location>
</feature>
<dbReference type="GO" id="GO:0006633">
    <property type="term" value="P:fatty acid biosynthetic process"/>
    <property type="evidence" value="ECO:0007669"/>
    <property type="project" value="InterPro"/>
</dbReference>
<dbReference type="SUPFAM" id="SSF53901">
    <property type="entry name" value="Thiolase-like"/>
    <property type="match status" value="2"/>
</dbReference>
<sequence length="2459" mass="266145">MKKEFNLVISASHPVIANHRVQDQPVLPGLAYIDLLMTVVRDALQIDCFGSELRDVVIYRPLIVASDDVPLTIGVSRLDGGAYAIDVAPDGMPTERYCTAELHPSAARTEPDLDLAEFGAAPERRFDLATLYRRARERGLSHDGLMHAHGVARRFDWGCLIELSVPPAQRHLLAHATFHPTLIDGAAVASSILETALPASVADEQVTADDALYLPLHYGAFRARAPLRDACIARVRLDRIQVSHDIRKLDIDFYDEAGHWLASLAELTGKRVRGGIGASPMPLQAHSDASRARDASIRSARTATSPSHERVADEGDALGLEQHLCDVFAVHLGVAPQSIDVHRGFFDMGLSSAQMLMILKDVERLLSRRLNPTLLFEYNTIDELLQHFRDTVPVRADQNWTAASTSESTPLTQARGAAEPARYRFDAVEPHLADHLVDGKPALMGLTYPCLALQACVAAEQQYPVGLEEVRFHGGPLRLESGQGVGVEIRLERDANGQLRFLAQQRVDGTTDWTPCCEGQIGYAHAAEPAPLDWDAIVKDARELPRGEIERWFDTVPAFTIGPALRSIQRAFVLDDGALVSEVDLTGKRHALGLYLDPLLLNVCYQFDLSGDVSHDAAPTFVPFVIERLALWRPMTERAVVVTRPRQLNSSFITLDATIYDDAGRCVAALTNASLCQLVRREGAMVHSTHARPVAMNPGAVAVVGMAGRFPQARDLDAFWDNLREGRDCITEIPAERWDWRDYYSEGREPGTIVSKWGGFIDDADAFDPLFFQISPREAEVMDPLERLFLQHCWMAMEDAGYTRDTLRAPCKDGGANGRVGVYAGVMGQEYPLFALEAPQRMGLGGGTSSVATRMSYFCDFNGPAMAVDTMCSSSLVAIGSACQALASGAINAAFAGGVNLSLHPSKYLMLSRGQFISSKGHCESFGEGGDGYIPGEGVGVLMLKRLDDAQRDGDMIHGVIRAVAVNHGGRASGYTVPNPAAQAQVIRSAIEQAGVHAADISYVEAHGTGTKLGDPVEIAGLTKAFHEDDARRAIPAGSCRIGSVKSNIGHCEGAAGVAGVLKVLLQMRHGVIVPSLHSRSLNPAIDFSAAPFTVNQALIPWPDRDSDGNVRPRVAGVSSFGAGGVNAHAILESYSMPVDEHRVSADARWLIPLSAREWARLPVIAADLLAMIERRQLKDDALPSLAYTLQIGREAMEHRVATVVRSMQELCDRLRSLPADAQTGKGWYCGVASANRDAVRLYGDADAQALLHAWLDKANLHALAQVWIIGVTLDWRRLYRPAAGFAKPPRRMSLPSYPFKTERYWIAPADASTRTSATRQSHSPLAELFMTEWRPCSVPEVARSPRHNVQHGFILILTTDDTRALGERIAALRPGARLAHIDHLAEQVEQLCKPNSHALAYVVDLTALDAAHAQRGATYVERWLPGLQRLVEHLRSSGARFLSVTRYLEALARPESAEPTPHAALVACLYRSLGFEYPRLESGHLDIDLHDDASALPHQILAQLECDELEPRVCMRDGLTYLPRFVPLQASESAQSFEFPETHTLWITGGTRGLGLLCAQHFVEHYGVRKLVLSGRESLPPTDRWPQILANPHDASVSPAVREKIAAIDALRRRGAKVLALNVELTDGRAMDDACATIVRELGPIGGVIHCAGVGDANPAWIRKNAADMQAVFAPKVAGLDGLCRAVRGQPLSFFIVYSSVCAALPSLATGQIDYAMANAYMDAFAQHRPELGIMSLQWPSWTQTGMGAMDTDVYRATGLVGLTNQEGLALLDRALALKRHAVVMPALVDPAMWPNASEPFQRGVVRAANGGAGEPSVVHLPASAADDDALAERTKTWLRALFAAELKMSLADFDTSVDFSHYGLDSILMAQILHTINVELELDLAPSLILEQPNLAALSAWFLKNEQASLARYFADAVAGTKTSTKTGADVPETAADVAPDATSLDALDHVPGAIDNAVRAAAVHTTRNALPESDVGRRPVASGNPPREVVNDIVVVGMSARFPGAPNLTEYWRLLSEGHSAFSLMQAGAGGAGPSRFIGALDHRGEFDRETFHIPVEDFDAMDPQALMVLEECVNLWAHAGYCHDDVKGSATGVFLGGRARASLDPVALQAARNPIVVAGQNYLAANVSHFFDLSGPSLVIDTACSSALVGMQLASQALRAGEITAAIVGGIHLLDVQSTHGVFEQRGLLSAGDQFHLFDERADGIIVSEGVGLVLLKTAEQARLDGDTVYARISALSCNNDGRTAGPATPNLERQMALMRKVLAQSGLTASQINYIETNGSGTKVTDLLELKAIDAIYGRGAATASAAWRPPCALGSIKPNIGHPLCAEGIASFIKAVLMLYHGRVVPFLSGQQALRHFDLDASPFYFPRDMAVLPDGQELTIAINCFADGGTNAHAILQRADVPAHAPLHSPLTPPPLRRQAQAVHTPFIEFARARDAHTPNMRATTMIWEQFQ</sequence>
<dbReference type="PROSITE" id="PS52019">
    <property type="entry name" value="PKS_MFAS_DH"/>
    <property type="match status" value="2"/>
</dbReference>
<dbReference type="GO" id="GO:0004312">
    <property type="term" value="F:fatty acid synthase activity"/>
    <property type="evidence" value="ECO:0007669"/>
    <property type="project" value="TreeGrafter"/>
</dbReference>
<evidence type="ECO:0000256" key="8">
    <source>
        <dbReference type="ARBA" id="ARBA00054155"/>
    </source>
</evidence>
<dbReference type="InterPro" id="IPR054514">
    <property type="entry name" value="RhiE-like_linker"/>
</dbReference>
<organism evidence="14">
    <name type="scientific">Burkholderia sp. B8(2020)</name>
    <dbReference type="NCBI Taxonomy" id="2713619"/>
    <lineage>
        <taxon>Bacteria</taxon>
        <taxon>Pseudomonadati</taxon>
        <taxon>Pseudomonadota</taxon>
        <taxon>Betaproteobacteria</taxon>
        <taxon>Burkholderiales</taxon>
        <taxon>Burkholderiaceae</taxon>
        <taxon>Burkholderia</taxon>
    </lineage>
</organism>
<keyword evidence="5" id="KW-0597">Phosphoprotein</keyword>
<dbReference type="InterPro" id="IPR036736">
    <property type="entry name" value="ACP-like_sf"/>
</dbReference>
<dbReference type="InterPro" id="IPR013968">
    <property type="entry name" value="PKS_KR"/>
</dbReference>
<accession>A0A6G6CWU4</accession>
<evidence type="ECO:0000256" key="9">
    <source>
        <dbReference type="PROSITE-ProRule" id="PRU01363"/>
    </source>
</evidence>
<dbReference type="EMBL" id="MN734804">
    <property type="protein sequence ID" value="QIE07366.1"/>
    <property type="molecule type" value="Genomic_DNA"/>
</dbReference>
<dbReference type="SMART" id="SM00822">
    <property type="entry name" value="PKS_KR"/>
    <property type="match status" value="1"/>
</dbReference>
<feature type="active site" description="Proton donor; for dehydratase activity" evidence="9">
    <location>
        <position position="184"/>
    </location>
</feature>
<dbReference type="InterPro" id="IPR020806">
    <property type="entry name" value="PKS_PP-bd"/>
</dbReference>
<feature type="domain" description="PKS/mFAS DH" evidence="13">
    <location>
        <begin position="1"/>
        <end position="278"/>
    </location>
</feature>
<dbReference type="Pfam" id="PF22336">
    <property type="entry name" value="RhiE-like_linker"/>
    <property type="match status" value="1"/>
</dbReference>
<protein>
    <submittedName>
        <fullName evidence="14">Polyketide synthase NecG</fullName>
    </submittedName>
</protein>
<dbReference type="GO" id="GO:0005737">
    <property type="term" value="C:cytoplasm"/>
    <property type="evidence" value="ECO:0007669"/>
    <property type="project" value="UniProtKB-SubCell"/>
</dbReference>
<evidence type="ECO:0000256" key="5">
    <source>
        <dbReference type="ARBA" id="ARBA00022553"/>
    </source>
</evidence>
<dbReference type="PROSITE" id="PS00606">
    <property type="entry name" value="KS3_1"/>
    <property type="match status" value="1"/>
</dbReference>
<dbReference type="CDD" id="cd00833">
    <property type="entry name" value="PKS"/>
    <property type="match status" value="2"/>
</dbReference>
<comment type="caution">
    <text evidence="9">Lacks conserved residue(s) required for the propagation of feature annotation.</text>
</comment>
<dbReference type="InterPro" id="IPR057326">
    <property type="entry name" value="KR_dom"/>
</dbReference>
<dbReference type="Gene3D" id="3.40.47.10">
    <property type="match status" value="2"/>
</dbReference>
<feature type="domain" description="Ketosynthase family 3 (KS3)" evidence="12">
    <location>
        <begin position="698"/>
        <end position="1134"/>
    </location>
</feature>
<reference evidence="14" key="1">
    <citation type="journal article" date="2020" name="Angew. Chem. Int. Ed. Engl.">
        <title>Mining Symbionts of Spider-Transmitted Fungus Illuminates Uncharted Biosynthetic Pathways to Cytotoxic Benzolactones.</title>
        <authorList>
            <person name="Niehs S.P."/>
            <person name="Dose B."/>
            <person name="Richter S."/>
            <person name="Pidot S.J."/>
            <person name="Dahse H.-M."/>
            <person name="Stinear T.P."/>
            <person name="Hertweck C."/>
        </authorList>
    </citation>
    <scope>NUCLEOTIDE SEQUENCE</scope>
    <source>
        <strain evidence="14">B8</strain>
    </source>
</reference>
<evidence type="ECO:0000256" key="6">
    <source>
        <dbReference type="ARBA" id="ARBA00022679"/>
    </source>
</evidence>
<dbReference type="InterPro" id="IPR014030">
    <property type="entry name" value="Ketoacyl_synth_N"/>
</dbReference>
<keyword evidence="7" id="KW-0677">Repeat</keyword>
<feature type="region of interest" description="C-terminal hotdog fold" evidence="9">
    <location>
        <begin position="543"/>
        <end position="684"/>
    </location>
</feature>
<feature type="region of interest" description="Disordered" evidence="10">
    <location>
        <begin position="278"/>
        <end position="310"/>
    </location>
</feature>
<dbReference type="InterPro" id="IPR016039">
    <property type="entry name" value="Thiolase-like"/>
</dbReference>
<dbReference type="Gene3D" id="1.10.1240.100">
    <property type="match status" value="1"/>
</dbReference>
<dbReference type="InterPro" id="IPR020841">
    <property type="entry name" value="PKS_Beta-ketoAc_synthase_dom"/>
</dbReference>
<dbReference type="Pfam" id="PF08659">
    <property type="entry name" value="KR"/>
    <property type="match status" value="1"/>
</dbReference>
<proteinExistence type="predicted"/>
<gene>
    <name evidence="14" type="primary">necG</name>
</gene>
<evidence type="ECO:0000256" key="1">
    <source>
        <dbReference type="ARBA" id="ARBA00004496"/>
    </source>
</evidence>
<dbReference type="Gene3D" id="3.10.129.110">
    <property type="entry name" value="Polyketide synthase dehydratase"/>
    <property type="match status" value="2"/>
</dbReference>